<dbReference type="Proteomes" id="UP000294933">
    <property type="component" value="Unassembled WGS sequence"/>
</dbReference>
<dbReference type="AlphaFoldDB" id="A0A4Y7PFI7"/>
<protein>
    <submittedName>
        <fullName evidence="1">Uncharacterized protein</fullName>
    </submittedName>
</protein>
<proteinExistence type="predicted"/>
<dbReference type="VEuPathDB" id="FungiDB:BD410DRAFT_361121"/>
<evidence type="ECO:0000313" key="1">
    <source>
        <dbReference type="EMBL" id="TDL13808.1"/>
    </source>
</evidence>
<gene>
    <name evidence="1" type="ORF">BD410DRAFT_361121</name>
</gene>
<evidence type="ECO:0000313" key="2">
    <source>
        <dbReference type="Proteomes" id="UP000294933"/>
    </source>
</evidence>
<dbReference type="EMBL" id="ML170458">
    <property type="protein sequence ID" value="TDL13808.1"/>
    <property type="molecule type" value="Genomic_DNA"/>
</dbReference>
<reference evidence="1 2" key="1">
    <citation type="submission" date="2018-06" db="EMBL/GenBank/DDBJ databases">
        <title>A transcriptomic atlas of mushroom development highlights an independent origin of complex multicellularity.</title>
        <authorList>
            <consortium name="DOE Joint Genome Institute"/>
            <person name="Krizsan K."/>
            <person name="Almasi E."/>
            <person name="Merenyi Z."/>
            <person name="Sahu N."/>
            <person name="Viragh M."/>
            <person name="Koszo T."/>
            <person name="Mondo S."/>
            <person name="Kiss B."/>
            <person name="Balint B."/>
            <person name="Kues U."/>
            <person name="Barry K."/>
            <person name="Hegedus J.C."/>
            <person name="Henrissat B."/>
            <person name="Johnson J."/>
            <person name="Lipzen A."/>
            <person name="Ohm R."/>
            <person name="Nagy I."/>
            <person name="Pangilinan J."/>
            <person name="Yan J."/>
            <person name="Xiong Y."/>
            <person name="Grigoriev I.V."/>
            <person name="Hibbett D.S."/>
            <person name="Nagy L.G."/>
        </authorList>
    </citation>
    <scope>NUCLEOTIDE SEQUENCE [LARGE SCALE GENOMIC DNA]</scope>
    <source>
        <strain evidence="1 2">SZMC22713</strain>
    </source>
</reference>
<organism evidence="1 2">
    <name type="scientific">Rickenella mellea</name>
    <dbReference type="NCBI Taxonomy" id="50990"/>
    <lineage>
        <taxon>Eukaryota</taxon>
        <taxon>Fungi</taxon>
        <taxon>Dikarya</taxon>
        <taxon>Basidiomycota</taxon>
        <taxon>Agaricomycotina</taxon>
        <taxon>Agaricomycetes</taxon>
        <taxon>Hymenochaetales</taxon>
        <taxon>Rickenellaceae</taxon>
        <taxon>Rickenella</taxon>
    </lineage>
</organism>
<name>A0A4Y7PFI7_9AGAM</name>
<sequence>MRGGHGKIRYRVPKIFGLAQLRHCPVTKRMDGCTIVWGSDSSRSISLMVCLVRNIHPGVFG</sequence>
<accession>A0A4Y7PFI7</accession>
<keyword evidence="2" id="KW-1185">Reference proteome</keyword>